<dbReference type="Proteomes" id="UP001157006">
    <property type="component" value="Chromosome 3"/>
</dbReference>
<dbReference type="PRINTS" id="PR00775">
    <property type="entry name" value="HEATSHOCK90"/>
</dbReference>
<keyword evidence="1" id="KW-0408">Iron</keyword>
<dbReference type="PROSITE" id="PS51471">
    <property type="entry name" value="FE2OG_OXY"/>
    <property type="match status" value="1"/>
</dbReference>
<dbReference type="SUPFAM" id="SSF55874">
    <property type="entry name" value="ATPase domain of HSP90 chaperone/DNA topoisomerase II/histidine kinase"/>
    <property type="match status" value="1"/>
</dbReference>
<feature type="domain" description="Fe2OG dioxygenase" evidence="2">
    <location>
        <begin position="117"/>
        <end position="223"/>
    </location>
</feature>
<comment type="similarity">
    <text evidence="1">Belongs to the iron/ascorbate-dependent oxidoreductase family.</text>
</comment>
<gene>
    <name evidence="3" type="ORF">VFH_III190800</name>
</gene>
<dbReference type="Gene3D" id="2.60.120.330">
    <property type="entry name" value="B-lactam Antibiotic, Isopenicillin N Synthase, Chain"/>
    <property type="match status" value="1"/>
</dbReference>
<protein>
    <recommendedName>
        <fullName evidence="2">Fe2OG dioxygenase domain-containing protein</fullName>
    </recommendedName>
</protein>
<evidence type="ECO:0000259" key="2">
    <source>
        <dbReference type="PROSITE" id="PS51471"/>
    </source>
</evidence>
<reference evidence="3 4" key="1">
    <citation type="submission" date="2023-01" db="EMBL/GenBank/DDBJ databases">
        <authorList>
            <person name="Kreplak J."/>
        </authorList>
    </citation>
    <scope>NUCLEOTIDE SEQUENCE [LARGE SCALE GENOMIC DNA]</scope>
</reference>
<dbReference type="PANTHER" id="PTHR47990">
    <property type="entry name" value="2-OXOGLUTARATE (2OG) AND FE(II)-DEPENDENT OXYGENASE SUPERFAMILY PROTEIN-RELATED"/>
    <property type="match status" value="1"/>
</dbReference>
<dbReference type="InterPro" id="IPR036890">
    <property type="entry name" value="HATPase_C_sf"/>
</dbReference>
<proteinExistence type="inferred from homology"/>
<dbReference type="InterPro" id="IPR050231">
    <property type="entry name" value="Iron_ascorbate_oxido_reductase"/>
</dbReference>
<evidence type="ECO:0000313" key="3">
    <source>
        <dbReference type="EMBL" id="CAI8605596.1"/>
    </source>
</evidence>
<accession>A0AAV1A5D8</accession>
<dbReference type="GO" id="GO:0046872">
    <property type="term" value="F:metal ion binding"/>
    <property type="evidence" value="ECO:0007669"/>
    <property type="project" value="UniProtKB-KW"/>
</dbReference>
<organism evidence="3 4">
    <name type="scientific">Vicia faba</name>
    <name type="common">Broad bean</name>
    <name type="synonym">Faba vulgaris</name>
    <dbReference type="NCBI Taxonomy" id="3906"/>
    <lineage>
        <taxon>Eukaryota</taxon>
        <taxon>Viridiplantae</taxon>
        <taxon>Streptophyta</taxon>
        <taxon>Embryophyta</taxon>
        <taxon>Tracheophyta</taxon>
        <taxon>Spermatophyta</taxon>
        <taxon>Magnoliopsida</taxon>
        <taxon>eudicotyledons</taxon>
        <taxon>Gunneridae</taxon>
        <taxon>Pentapetalae</taxon>
        <taxon>rosids</taxon>
        <taxon>fabids</taxon>
        <taxon>Fabales</taxon>
        <taxon>Fabaceae</taxon>
        <taxon>Papilionoideae</taxon>
        <taxon>50 kb inversion clade</taxon>
        <taxon>NPAAA clade</taxon>
        <taxon>Hologalegina</taxon>
        <taxon>IRL clade</taxon>
        <taxon>Fabeae</taxon>
        <taxon>Vicia</taxon>
    </lineage>
</organism>
<dbReference type="SUPFAM" id="SSF51197">
    <property type="entry name" value="Clavaminate synthase-like"/>
    <property type="match status" value="1"/>
</dbReference>
<dbReference type="Gene3D" id="3.30.565.10">
    <property type="entry name" value="Histidine kinase-like ATPase, C-terminal domain"/>
    <property type="match status" value="1"/>
</dbReference>
<dbReference type="AlphaFoldDB" id="A0AAV1A5D8"/>
<dbReference type="GO" id="GO:0016491">
    <property type="term" value="F:oxidoreductase activity"/>
    <property type="evidence" value="ECO:0007669"/>
    <property type="project" value="UniProtKB-KW"/>
</dbReference>
<name>A0AAV1A5D8_VICFA</name>
<sequence>MKVEESGGNNHDFGVEAVIILADESLLTVVKAPPPEIHKPIDLSSTNGSTMSETKTFAFQAWINQLLSLIINTFYSNKEIFLMKLISNASDVPFRGCQRLVDVPMSKCINSSRSCKTVQKMSGFRARKMLTCEELGFVAHTDKSFTTILYQNHVNGLMVEKKDGSWIEVDISSPTSFVVMAGDALMAWSNDRIKSPNHKVMMNGNELSRQGIGLSVIANRYTSDIIVDVYRGVEPKPLIIS</sequence>
<dbReference type="EMBL" id="OX451738">
    <property type="protein sequence ID" value="CAI8605596.1"/>
    <property type="molecule type" value="Genomic_DNA"/>
</dbReference>
<dbReference type="Pfam" id="PF03171">
    <property type="entry name" value="2OG-FeII_Oxy"/>
    <property type="match status" value="1"/>
</dbReference>
<evidence type="ECO:0000256" key="1">
    <source>
        <dbReference type="RuleBase" id="RU003682"/>
    </source>
</evidence>
<keyword evidence="1" id="KW-0479">Metal-binding</keyword>
<dbReference type="InterPro" id="IPR005123">
    <property type="entry name" value="Oxoglu/Fe-dep_dioxygenase_dom"/>
</dbReference>
<keyword evidence="1" id="KW-0560">Oxidoreductase</keyword>
<keyword evidence="4" id="KW-1185">Reference proteome</keyword>
<dbReference type="InterPro" id="IPR044861">
    <property type="entry name" value="IPNS-like_FE2OG_OXY"/>
</dbReference>
<evidence type="ECO:0000313" key="4">
    <source>
        <dbReference type="Proteomes" id="UP001157006"/>
    </source>
</evidence>
<dbReference type="InterPro" id="IPR020575">
    <property type="entry name" value="Hsp90_N"/>
</dbReference>
<dbReference type="InterPro" id="IPR027443">
    <property type="entry name" value="IPNS-like_sf"/>
</dbReference>